<protein>
    <submittedName>
        <fullName evidence="2">Secretory protein, putative</fullName>
    </submittedName>
</protein>
<dbReference type="OrthoDB" id="1608002at2759"/>
<dbReference type="RefSeq" id="XP_002764471.1">
    <property type="nucleotide sequence ID" value="XM_002764425.1"/>
</dbReference>
<evidence type="ECO:0000259" key="1">
    <source>
        <dbReference type="PROSITE" id="PS51286"/>
    </source>
</evidence>
<feature type="non-terminal residue" evidence="2">
    <location>
        <position position="1"/>
    </location>
</feature>
<sequence>YAINKHNRRFRSWAQQRVRQYRLATAVTITTDPSLMDAAYLAAAVQKAASLRKHDVELWRGFTRRLLELLDEIPPEHIGYVLWGYGKSLYLPANAKEVYLALFDRARQLLPQLSSHAVMATLWAMKRVQIQPVVKPLCFGVLTIPRSIQHKSDLMEFAKHVMERRDSIRPTDFCKVLSNHYSTCGFRKQFSEVAQSKYDEELFAQGFRAVVSPTAIYTLWNDNMRAYILERYSKMAGGHFSCPGRFRRVQQTARPNHLHAAYRAAVICRVHHPSVWFNMSRPARQFYTRLSMRHIPLGNIKPGPMHRDVSKHLAELQVAHRNSFRWGPFTIDIGIEEKEIHDSEQFDDDRKKCIFIDGPTQFYFSTNEYLESVKMYHSTLSSLGWLVYRVHWMEWAQTYEEEGGGKEARLSILRKIMDSESAPDTLLDGESMEIGRKDLKRFK</sequence>
<keyword evidence="3" id="KW-1185">Reference proteome</keyword>
<accession>C5M1F3</accession>
<dbReference type="AlphaFoldDB" id="C5M1F3"/>
<dbReference type="InParanoid" id="C5M1F3"/>
<proteinExistence type="predicted"/>
<gene>
    <name evidence="2" type="ORF">Pmar_PMAR012803</name>
</gene>
<dbReference type="EMBL" id="GG687384">
    <property type="protein sequence ID" value="EEQ97188.1"/>
    <property type="molecule type" value="Genomic_DNA"/>
</dbReference>
<organism evidence="3">
    <name type="scientific">Perkinsus marinus (strain ATCC 50983 / TXsc)</name>
    <dbReference type="NCBI Taxonomy" id="423536"/>
    <lineage>
        <taxon>Eukaryota</taxon>
        <taxon>Sar</taxon>
        <taxon>Alveolata</taxon>
        <taxon>Perkinsozoa</taxon>
        <taxon>Perkinsea</taxon>
        <taxon>Perkinsida</taxon>
        <taxon>Perkinsidae</taxon>
        <taxon>Perkinsus</taxon>
    </lineage>
</organism>
<dbReference type="OMA" id="HYKSAYK"/>
<dbReference type="Pfam" id="PF08373">
    <property type="entry name" value="RAP"/>
    <property type="match status" value="1"/>
</dbReference>
<dbReference type="InterPro" id="IPR013584">
    <property type="entry name" value="RAP"/>
</dbReference>
<feature type="domain" description="RAP" evidence="1">
    <location>
        <begin position="352"/>
        <end position="415"/>
    </location>
</feature>
<dbReference type="GeneID" id="9054248"/>
<dbReference type="PROSITE" id="PS51286">
    <property type="entry name" value="RAP"/>
    <property type="match status" value="1"/>
</dbReference>
<dbReference type="FunCoup" id="C5M1F3">
    <property type="interactions" value="9"/>
</dbReference>
<evidence type="ECO:0000313" key="2">
    <source>
        <dbReference type="EMBL" id="EEQ97188.1"/>
    </source>
</evidence>
<evidence type="ECO:0000313" key="3">
    <source>
        <dbReference type="Proteomes" id="UP000007800"/>
    </source>
</evidence>
<name>C5M1F3_PERM5</name>
<reference evidence="2 3" key="1">
    <citation type="submission" date="2008-07" db="EMBL/GenBank/DDBJ databases">
        <authorList>
            <person name="El-Sayed N."/>
            <person name="Caler E."/>
            <person name="Inman J."/>
            <person name="Amedeo P."/>
            <person name="Hass B."/>
            <person name="Wortman J."/>
        </authorList>
    </citation>
    <scope>NUCLEOTIDE SEQUENCE [LARGE SCALE GENOMIC DNA]</scope>
    <source>
        <strain evidence="3">ATCC 50983 / TXsc</strain>
    </source>
</reference>
<dbReference type="Proteomes" id="UP000007800">
    <property type="component" value="Unassembled WGS sequence"/>
</dbReference>